<reference evidence="4 5" key="1">
    <citation type="submission" date="2018-11" db="EMBL/GenBank/DDBJ databases">
        <title>Genome sequence of Apiotrichum porosum DSM 27194.</title>
        <authorList>
            <person name="Aliyu H."/>
            <person name="Gorte O."/>
            <person name="Ochsenreither K."/>
        </authorList>
    </citation>
    <scope>NUCLEOTIDE SEQUENCE [LARGE SCALE GENOMIC DNA]</scope>
    <source>
        <strain evidence="4 5">DSM 27194</strain>
    </source>
</reference>
<organism evidence="4 5">
    <name type="scientific">Apiotrichum porosum</name>
    <dbReference type="NCBI Taxonomy" id="105984"/>
    <lineage>
        <taxon>Eukaryota</taxon>
        <taxon>Fungi</taxon>
        <taxon>Dikarya</taxon>
        <taxon>Basidiomycota</taxon>
        <taxon>Agaricomycotina</taxon>
        <taxon>Tremellomycetes</taxon>
        <taxon>Trichosporonales</taxon>
        <taxon>Trichosporonaceae</taxon>
        <taxon>Apiotrichum</taxon>
    </lineage>
</organism>
<dbReference type="InterPro" id="IPR000683">
    <property type="entry name" value="Gfo/Idh/MocA-like_OxRdtase_N"/>
</dbReference>
<dbReference type="GO" id="GO:0006740">
    <property type="term" value="P:NADPH regeneration"/>
    <property type="evidence" value="ECO:0007669"/>
    <property type="project" value="TreeGrafter"/>
</dbReference>
<dbReference type="FunFam" id="3.30.360.10:FF:000017">
    <property type="entry name" value="Oxidoreductase family NAD-binding Rossmann fold"/>
    <property type="match status" value="1"/>
</dbReference>
<comment type="caution">
    <text evidence="4">The sequence shown here is derived from an EMBL/GenBank/DDBJ whole genome shotgun (WGS) entry which is preliminary data.</text>
</comment>
<protein>
    <recommendedName>
        <fullName evidence="6">Myo-inositol 2-dehydrogenase</fullName>
    </recommendedName>
</protein>
<dbReference type="Pfam" id="PF01408">
    <property type="entry name" value="GFO_IDH_MocA"/>
    <property type="match status" value="1"/>
</dbReference>
<dbReference type="OrthoDB" id="446809at2759"/>
<evidence type="ECO:0000256" key="1">
    <source>
        <dbReference type="ARBA" id="ARBA00023002"/>
    </source>
</evidence>
<dbReference type="PANTHER" id="PTHR42840">
    <property type="entry name" value="NAD(P)-BINDING ROSSMANN-FOLD SUPERFAMILY PROTEIN-RELATED"/>
    <property type="match status" value="1"/>
</dbReference>
<dbReference type="EMBL" id="RSCE01000007">
    <property type="protein sequence ID" value="RSH81242.1"/>
    <property type="molecule type" value="Genomic_DNA"/>
</dbReference>
<dbReference type="Gene3D" id="3.30.360.10">
    <property type="entry name" value="Dihydrodipicolinate Reductase, domain 2"/>
    <property type="match status" value="1"/>
</dbReference>
<dbReference type="SUPFAM" id="SSF55347">
    <property type="entry name" value="Glyceraldehyde-3-phosphate dehydrogenase-like, C-terminal domain"/>
    <property type="match status" value="1"/>
</dbReference>
<dbReference type="Proteomes" id="UP000279236">
    <property type="component" value="Unassembled WGS sequence"/>
</dbReference>
<sequence length="384" mass="41357">MSIIPTSTTSALSSSTMTVATVAATQPAKLRIAVFGVGRMGLRHARNVAYKTPRAELVAVVDPQKAALNAAKAELPPTTLLVTDPDVVFNSPDVDAVLIASETSTHADLAVRAIAAGKHVLLEKPISIDVEKSRPVVEAAAANPNIKVMIGFSRRFDESYNEAKERIDKGLLGKAYMIKSATNDMYDSSGFFVAYSKASGGIYIDCGIHDIDIARWLLDTANPANLANPKKEVTRVFASGLNVRHPELANDGDCDNALGIIEFANGSSVSIHLSRTAMHGHDCFTEVFGTEAKLIINNNPQLNRLEIRDEHGVRAESTPTYYERFREAFVTEVNTFASVVLDDKPVPTTAVDALQAAQIAVALTHSFRQGKPVLFGEDGEPILD</sequence>
<dbReference type="STRING" id="105984.A0A427XQR7"/>
<dbReference type="GO" id="GO:0000166">
    <property type="term" value="F:nucleotide binding"/>
    <property type="evidence" value="ECO:0007669"/>
    <property type="project" value="InterPro"/>
</dbReference>
<dbReference type="InterPro" id="IPR036291">
    <property type="entry name" value="NAD(P)-bd_dom_sf"/>
</dbReference>
<accession>A0A427XQR7</accession>
<gene>
    <name evidence="4" type="ORF">EHS24_008679</name>
</gene>
<proteinExistence type="predicted"/>
<feature type="domain" description="Gfo/Idh/MocA-like oxidoreductase C-terminal" evidence="3">
    <location>
        <begin position="164"/>
        <end position="373"/>
    </location>
</feature>
<dbReference type="RefSeq" id="XP_028475961.1">
    <property type="nucleotide sequence ID" value="XM_028623987.1"/>
</dbReference>
<dbReference type="InterPro" id="IPR004104">
    <property type="entry name" value="Gfo/Idh/MocA-like_OxRdtase_C"/>
</dbReference>
<dbReference type="PANTHER" id="PTHR42840:SF3">
    <property type="entry name" value="BINDING ROSSMANN FOLD OXIDOREDUCTASE, PUTATIVE (AFU_ORTHOLOGUE AFUA_2G10240)-RELATED"/>
    <property type="match status" value="1"/>
</dbReference>
<keyword evidence="1" id="KW-0560">Oxidoreductase</keyword>
<feature type="domain" description="Gfo/Idh/MocA-like oxidoreductase N-terminal" evidence="2">
    <location>
        <begin position="30"/>
        <end position="151"/>
    </location>
</feature>
<evidence type="ECO:0000313" key="4">
    <source>
        <dbReference type="EMBL" id="RSH81242.1"/>
    </source>
</evidence>
<evidence type="ECO:0008006" key="6">
    <source>
        <dbReference type="Google" id="ProtNLM"/>
    </source>
</evidence>
<dbReference type="GeneID" id="39593222"/>
<evidence type="ECO:0000259" key="2">
    <source>
        <dbReference type="Pfam" id="PF01408"/>
    </source>
</evidence>
<evidence type="ECO:0000313" key="5">
    <source>
        <dbReference type="Proteomes" id="UP000279236"/>
    </source>
</evidence>
<dbReference type="SUPFAM" id="SSF51735">
    <property type="entry name" value="NAD(P)-binding Rossmann-fold domains"/>
    <property type="match status" value="1"/>
</dbReference>
<name>A0A427XQR7_9TREE</name>
<dbReference type="Gene3D" id="3.40.50.720">
    <property type="entry name" value="NAD(P)-binding Rossmann-like Domain"/>
    <property type="match status" value="1"/>
</dbReference>
<dbReference type="GO" id="GO:0016491">
    <property type="term" value="F:oxidoreductase activity"/>
    <property type="evidence" value="ECO:0007669"/>
    <property type="project" value="UniProtKB-KW"/>
</dbReference>
<dbReference type="GO" id="GO:0005737">
    <property type="term" value="C:cytoplasm"/>
    <property type="evidence" value="ECO:0007669"/>
    <property type="project" value="TreeGrafter"/>
</dbReference>
<keyword evidence="5" id="KW-1185">Reference proteome</keyword>
<dbReference type="AlphaFoldDB" id="A0A427XQR7"/>
<dbReference type="Pfam" id="PF02894">
    <property type="entry name" value="GFO_IDH_MocA_C"/>
    <property type="match status" value="1"/>
</dbReference>
<evidence type="ECO:0000259" key="3">
    <source>
        <dbReference type="Pfam" id="PF02894"/>
    </source>
</evidence>